<dbReference type="Proteomes" id="UP000011554">
    <property type="component" value="Unassembled WGS sequence"/>
</dbReference>
<dbReference type="RefSeq" id="WP_006109466.1">
    <property type="nucleotide sequence ID" value="NZ_AOIO01000030.1"/>
</dbReference>
<keyword evidence="1" id="KW-0472">Membrane</keyword>
<keyword evidence="3" id="KW-1185">Reference proteome</keyword>
<evidence type="ECO:0000256" key="1">
    <source>
        <dbReference type="SAM" id="Phobius"/>
    </source>
</evidence>
<keyword evidence="1" id="KW-1133">Transmembrane helix</keyword>
<protein>
    <submittedName>
        <fullName evidence="2">Uncharacterized protein</fullName>
    </submittedName>
</protein>
<organism evidence="2 3">
    <name type="scientific">Natrialba asiatica (strain ATCC 700177 / DSM 12278 / JCM 9576 / FERM P-10747 / NBRC 102637 / 172P1)</name>
    <dbReference type="NCBI Taxonomy" id="29540"/>
    <lineage>
        <taxon>Archaea</taxon>
        <taxon>Methanobacteriati</taxon>
        <taxon>Methanobacteriota</taxon>
        <taxon>Stenosarchaea group</taxon>
        <taxon>Halobacteria</taxon>
        <taxon>Halobacteriales</taxon>
        <taxon>Natrialbaceae</taxon>
        <taxon>Natrialba</taxon>
    </lineage>
</organism>
<feature type="transmembrane region" description="Helical" evidence="1">
    <location>
        <begin position="48"/>
        <end position="69"/>
    </location>
</feature>
<dbReference type="AlphaFoldDB" id="M0ASN5"/>
<evidence type="ECO:0000313" key="3">
    <source>
        <dbReference type="Proteomes" id="UP000011554"/>
    </source>
</evidence>
<gene>
    <name evidence="2" type="ORF">C481_12129</name>
</gene>
<sequence>MTVAGLITTPGAVQAPALVLLPVSPGSNLITLAMLEGTKLREFPLAELVALLVTGVGCLVGGYSSLCLWSSELATAARWTTTERSRTRRFSGLRVRESASRTRAC</sequence>
<dbReference type="PATRIC" id="fig|29540.5.peg.2456"/>
<keyword evidence="1" id="KW-0812">Transmembrane</keyword>
<dbReference type="EMBL" id="AOIO01000030">
    <property type="protein sequence ID" value="ELZ00394.1"/>
    <property type="molecule type" value="Genomic_DNA"/>
</dbReference>
<proteinExistence type="predicted"/>
<dbReference type="STRING" id="29540.C481_12129"/>
<reference evidence="2 3" key="1">
    <citation type="journal article" date="2014" name="PLoS Genet.">
        <title>Phylogenetically driven sequencing of extremely halophilic archaea reveals strategies for static and dynamic osmo-response.</title>
        <authorList>
            <person name="Becker E.A."/>
            <person name="Seitzer P.M."/>
            <person name="Tritt A."/>
            <person name="Larsen D."/>
            <person name="Krusor M."/>
            <person name="Yao A.I."/>
            <person name="Wu D."/>
            <person name="Madern D."/>
            <person name="Eisen J.A."/>
            <person name="Darling A.E."/>
            <person name="Facciotti M.T."/>
        </authorList>
    </citation>
    <scope>NUCLEOTIDE SEQUENCE [LARGE SCALE GENOMIC DNA]</scope>
    <source>
        <strain evidence="2 3">DSM 12278</strain>
    </source>
</reference>
<accession>M0ASN5</accession>
<evidence type="ECO:0000313" key="2">
    <source>
        <dbReference type="EMBL" id="ELZ00394.1"/>
    </source>
</evidence>
<dbReference type="eggNOG" id="arCOG01465">
    <property type="taxonomic scope" value="Archaea"/>
</dbReference>
<name>M0ASN5_NATA1</name>
<comment type="caution">
    <text evidence="2">The sequence shown here is derived from an EMBL/GenBank/DDBJ whole genome shotgun (WGS) entry which is preliminary data.</text>
</comment>